<evidence type="ECO:0000313" key="7">
    <source>
        <dbReference type="Proteomes" id="UP000567293"/>
    </source>
</evidence>
<dbReference type="GO" id="GO:0006631">
    <property type="term" value="P:fatty acid metabolic process"/>
    <property type="evidence" value="ECO:0007669"/>
    <property type="project" value="UniProtKB-KW"/>
</dbReference>
<dbReference type="AlphaFoldDB" id="A0A7V8NX71"/>
<comment type="similarity">
    <text evidence="1">Belongs to the ATP-dependent AMP-binding enzyme family.</text>
</comment>
<evidence type="ECO:0000256" key="4">
    <source>
        <dbReference type="ARBA" id="ARBA00023098"/>
    </source>
</evidence>
<comment type="caution">
    <text evidence="6">The sequence shown here is derived from an EMBL/GenBank/DDBJ whole genome shotgun (WGS) entry which is preliminary data.</text>
</comment>
<evidence type="ECO:0000256" key="2">
    <source>
        <dbReference type="ARBA" id="ARBA00022598"/>
    </source>
</evidence>
<name>A0A7V8NX71_9BACT</name>
<keyword evidence="4" id="KW-0443">Lipid metabolism</keyword>
<dbReference type="SUPFAM" id="SSF56801">
    <property type="entry name" value="Acetyl-CoA synthetase-like"/>
    <property type="match status" value="1"/>
</dbReference>
<dbReference type="Pfam" id="PF13193">
    <property type="entry name" value="AMP-binding_C"/>
    <property type="match status" value="1"/>
</dbReference>
<dbReference type="PANTHER" id="PTHR43859">
    <property type="entry name" value="ACYL-ACTIVATING ENZYME"/>
    <property type="match status" value="1"/>
</dbReference>
<protein>
    <submittedName>
        <fullName evidence="6">AMP-binding protein</fullName>
    </submittedName>
</protein>
<gene>
    <name evidence="6" type="ORF">HRJ53_29435</name>
</gene>
<accession>A0A7V8NX71</accession>
<dbReference type="EMBL" id="JACDQQ010002851">
    <property type="protein sequence ID" value="MBA0089133.1"/>
    <property type="molecule type" value="Genomic_DNA"/>
</dbReference>
<sequence length="144" mass="16248">NYYQSPDQAHRWTGDGWFRTGDVGTMDEEGYVKIVDRAKDLVKSGGEWISSVDLENALMGHPAVKEACVVGIPHPKWQERPLAAVVLKDGARATPDELRAFLAGFFAKWQLPDAFVFLDAIPRTSVGKFKKVALREQFANWKWE</sequence>
<dbReference type="GO" id="GO:0016874">
    <property type="term" value="F:ligase activity"/>
    <property type="evidence" value="ECO:0007669"/>
    <property type="project" value="UniProtKB-KW"/>
</dbReference>
<dbReference type="InterPro" id="IPR025110">
    <property type="entry name" value="AMP-bd_C"/>
</dbReference>
<evidence type="ECO:0000259" key="5">
    <source>
        <dbReference type="Pfam" id="PF13193"/>
    </source>
</evidence>
<keyword evidence="7" id="KW-1185">Reference proteome</keyword>
<feature type="domain" description="AMP-binding enzyme C-terminal" evidence="5">
    <location>
        <begin position="54"/>
        <end position="128"/>
    </location>
</feature>
<organism evidence="6 7">
    <name type="scientific">Candidatus Acidiferrum panamense</name>
    <dbReference type="NCBI Taxonomy" id="2741543"/>
    <lineage>
        <taxon>Bacteria</taxon>
        <taxon>Pseudomonadati</taxon>
        <taxon>Acidobacteriota</taxon>
        <taxon>Terriglobia</taxon>
        <taxon>Candidatus Acidiferrales</taxon>
        <taxon>Candidatus Acidiferrum</taxon>
    </lineage>
</organism>
<evidence type="ECO:0000256" key="3">
    <source>
        <dbReference type="ARBA" id="ARBA00022832"/>
    </source>
</evidence>
<reference evidence="6" key="1">
    <citation type="submission" date="2020-06" db="EMBL/GenBank/DDBJ databases">
        <title>Legume-microbial interactions unlock mineral nutrients during tropical forest succession.</title>
        <authorList>
            <person name="Epihov D.Z."/>
        </authorList>
    </citation>
    <scope>NUCLEOTIDE SEQUENCE [LARGE SCALE GENOMIC DNA]</scope>
    <source>
        <strain evidence="6">Pan2503</strain>
    </source>
</reference>
<evidence type="ECO:0000313" key="6">
    <source>
        <dbReference type="EMBL" id="MBA0089133.1"/>
    </source>
</evidence>
<dbReference type="Gene3D" id="3.30.300.30">
    <property type="match status" value="1"/>
</dbReference>
<dbReference type="PANTHER" id="PTHR43859:SF4">
    <property type="entry name" value="BUTANOATE--COA LIGASE AAE1-RELATED"/>
    <property type="match status" value="1"/>
</dbReference>
<dbReference type="Gene3D" id="3.40.50.12780">
    <property type="entry name" value="N-terminal domain of ligase-like"/>
    <property type="match status" value="1"/>
</dbReference>
<dbReference type="InterPro" id="IPR042099">
    <property type="entry name" value="ANL_N_sf"/>
</dbReference>
<dbReference type="FunFam" id="3.30.300.30:FF:000008">
    <property type="entry name" value="2,3-dihydroxybenzoate-AMP ligase"/>
    <property type="match status" value="1"/>
</dbReference>
<feature type="non-terminal residue" evidence="6">
    <location>
        <position position="1"/>
    </location>
</feature>
<dbReference type="InterPro" id="IPR045851">
    <property type="entry name" value="AMP-bd_C_sf"/>
</dbReference>
<evidence type="ECO:0000256" key="1">
    <source>
        <dbReference type="ARBA" id="ARBA00006432"/>
    </source>
</evidence>
<proteinExistence type="inferred from homology"/>
<keyword evidence="3" id="KW-0276">Fatty acid metabolism</keyword>
<dbReference type="Proteomes" id="UP000567293">
    <property type="component" value="Unassembled WGS sequence"/>
</dbReference>
<keyword evidence="2" id="KW-0436">Ligase</keyword>